<dbReference type="AlphaFoldDB" id="A0A3A4KA09"/>
<feature type="domain" description="IspG TIM-barrel" evidence="8">
    <location>
        <begin position="23"/>
        <end position="263"/>
    </location>
</feature>
<dbReference type="GO" id="GO:0005506">
    <property type="term" value="F:iron ion binding"/>
    <property type="evidence" value="ECO:0007669"/>
    <property type="project" value="InterPro"/>
</dbReference>
<accession>A0A3A4KA09</accession>
<protein>
    <recommendedName>
        <fullName evidence="7">4-hydroxy-3-methylbut-2-en-1-yl diphosphate synthase (flavodoxin)</fullName>
        <ecNumber evidence="7">1.17.7.3</ecNumber>
    </recommendedName>
    <alternativeName>
        <fullName evidence="7">1-hydroxy-2-methyl-2-(E)-butenyl 4-diphosphate synthase</fullName>
    </alternativeName>
</protein>
<dbReference type="FunFam" id="3.30.413.10:FF:000001">
    <property type="entry name" value="4-hydroxy-3-methylbut-2-en-1-yl diphosphate synthase (flavodoxin)"/>
    <property type="match status" value="1"/>
</dbReference>
<dbReference type="UniPathway" id="UPA00056">
    <property type="reaction ID" value="UER00096"/>
</dbReference>
<proteinExistence type="inferred from homology"/>
<dbReference type="FunFam" id="3.20.20.20:FF:000003">
    <property type="entry name" value="4-hydroxy-3-methylbut-2-en-1-yl diphosphate synthase (flavodoxin)"/>
    <property type="match status" value="1"/>
</dbReference>
<dbReference type="NCBIfam" id="NF001540">
    <property type="entry name" value="PRK00366.1"/>
    <property type="match status" value="1"/>
</dbReference>
<dbReference type="InterPro" id="IPR004588">
    <property type="entry name" value="IspG_bac-typ"/>
</dbReference>
<dbReference type="InterPro" id="IPR058578">
    <property type="entry name" value="IspG_TIM"/>
</dbReference>
<dbReference type="RefSeq" id="WP_120041525.1">
    <property type="nucleotide sequence ID" value="NZ_QZFU01000019.1"/>
</dbReference>
<dbReference type="GO" id="GO:0141197">
    <property type="term" value="F:4-hydroxy-3-methylbut-2-enyl-diphosphate synthase activity (flavodoxin)"/>
    <property type="evidence" value="ECO:0007669"/>
    <property type="project" value="UniProtKB-EC"/>
</dbReference>
<dbReference type="GO" id="GO:0051539">
    <property type="term" value="F:4 iron, 4 sulfur cluster binding"/>
    <property type="evidence" value="ECO:0007669"/>
    <property type="project" value="UniProtKB-UniRule"/>
</dbReference>
<feature type="binding site" evidence="7">
    <location>
        <position position="282"/>
    </location>
    <ligand>
        <name>[4Fe-4S] cluster</name>
        <dbReference type="ChEBI" id="CHEBI:49883"/>
    </ligand>
</feature>
<dbReference type="HAMAP" id="MF_00159">
    <property type="entry name" value="IspG"/>
    <property type="match status" value="1"/>
</dbReference>
<reference evidence="10 11" key="1">
    <citation type="submission" date="2018-09" db="EMBL/GenBank/DDBJ databases">
        <title>YIM PH21274 draft genome.</title>
        <authorList>
            <person name="Miao C."/>
        </authorList>
    </citation>
    <scope>NUCLEOTIDE SEQUENCE [LARGE SCALE GENOMIC DNA]</scope>
    <source>
        <strain evidence="10 11">YIM PH 21724</strain>
    </source>
</reference>
<dbReference type="OrthoDB" id="9803214at2"/>
<dbReference type="InterPro" id="IPR045854">
    <property type="entry name" value="NO2/SO3_Rdtase_4Fe4S_sf"/>
</dbReference>
<dbReference type="GO" id="GO:0019288">
    <property type="term" value="P:isopentenyl diphosphate biosynthetic process, methylerythritol 4-phosphate pathway"/>
    <property type="evidence" value="ECO:0007669"/>
    <property type="project" value="UniProtKB-UniRule"/>
</dbReference>
<evidence type="ECO:0000256" key="1">
    <source>
        <dbReference type="ARBA" id="ARBA00022485"/>
    </source>
</evidence>
<dbReference type="GO" id="GO:0046429">
    <property type="term" value="F:4-hydroxy-3-methylbut-2-en-1-yl diphosphate synthase activity (ferredoxin)"/>
    <property type="evidence" value="ECO:0007669"/>
    <property type="project" value="UniProtKB-UniRule"/>
</dbReference>
<dbReference type="SUPFAM" id="SSF56014">
    <property type="entry name" value="Nitrite and sulphite reductase 4Fe-4S domain-like"/>
    <property type="match status" value="1"/>
</dbReference>
<comment type="caution">
    <text evidence="10">The sequence shown here is derived from an EMBL/GenBank/DDBJ whole genome shotgun (WGS) entry which is preliminary data.</text>
</comment>
<keyword evidence="3 7" id="KW-0560">Oxidoreductase</keyword>
<feature type="binding site" evidence="7">
    <location>
        <position position="285"/>
    </location>
    <ligand>
        <name>[4Fe-4S] cluster</name>
        <dbReference type="ChEBI" id="CHEBI:49883"/>
    </ligand>
</feature>
<comment type="function">
    <text evidence="7">Converts 2C-methyl-D-erythritol 2,4-cyclodiphosphate (ME-2,4cPP) into 1-hydroxy-2-methyl-2-(E)-butenyl 4-diphosphate.</text>
</comment>
<feature type="domain" description="IspG C-terminal" evidence="9">
    <location>
        <begin position="278"/>
        <end position="364"/>
    </location>
</feature>
<dbReference type="Pfam" id="PF04551">
    <property type="entry name" value="GcpE"/>
    <property type="match status" value="1"/>
</dbReference>
<dbReference type="Gene3D" id="3.30.413.10">
    <property type="entry name" value="Sulfite Reductase Hemoprotein, domain 1"/>
    <property type="match status" value="1"/>
</dbReference>
<dbReference type="GO" id="GO:0016114">
    <property type="term" value="P:terpenoid biosynthetic process"/>
    <property type="evidence" value="ECO:0007669"/>
    <property type="project" value="InterPro"/>
</dbReference>
<dbReference type="Pfam" id="PF26540">
    <property type="entry name" value="GcpE_C"/>
    <property type="match status" value="1"/>
</dbReference>
<name>A0A3A4KA09_9NOCA</name>
<dbReference type="InterPro" id="IPR058579">
    <property type="entry name" value="IspG_C"/>
</dbReference>
<dbReference type="InterPro" id="IPR011005">
    <property type="entry name" value="Dihydropteroate_synth-like_sf"/>
</dbReference>
<dbReference type="InterPro" id="IPR016425">
    <property type="entry name" value="IspG_bac"/>
</dbReference>
<organism evidence="10 11">
    <name type="scientific">Nocardia panacis</name>
    <dbReference type="NCBI Taxonomy" id="2340916"/>
    <lineage>
        <taxon>Bacteria</taxon>
        <taxon>Bacillati</taxon>
        <taxon>Actinomycetota</taxon>
        <taxon>Actinomycetes</taxon>
        <taxon>Mycobacteriales</taxon>
        <taxon>Nocardiaceae</taxon>
        <taxon>Nocardia</taxon>
    </lineage>
</organism>
<evidence type="ECO:0000313" key="10">
    <source>
        <dbReference type="EMBL" id="RJO74825.1"/>
    </source>
</evidence>
<comment type="cofactor">
    <cofactor evidence="7">
        <name>[4Fe-4S] cluster</name>
        <dbReference type="ChEBI" id="CHEBI:49883"/>
    </cofactor>
    <text evidence="7">Binds 1 [4Fe-4S] cluster.</text>
</comment>
<dbReference type="Proteomes" id="UP000266677">
    <property type="component" value="Unassembled WGS sequence"/>
</dbReference>
<evidence type="ECO:0000256" key="6">
    <source>
        <dbReference type="ARBA" id="ARBA00023229"/>
    </source>
</evidence>
<comment type="catalytic activity">
    <reaction evidence="7">
        <text>(2E)-4-hydroxy-3-methylbut-2-enyl diphosphate + oxidized [flavodoxin] + H2O + 2 H(+) = 2-C-methyl-D-erythritol 2,4-cyclic diphosphate + reduced [flavodoxin]</text>
        <dbReference type="Rhea" id="RHEA:43604"/>
        <dbReference type="Rhea" id="RHEA-COMP:10622"/>
        <dbReference type="Rhea" id="RHEA-COMP:10623"/>
        <dbReference type="ChEBI" id="CHEBI:15377"/>
        <dbReference type="ChEBI" id="CHEBI:15378"/>
        <dbReference type="ChEBI" id="CHEBI:57618"/>
        <dbReference type="ChEBI" id="CHEBI:58210"/>
        <dbReference type="ChEBI" id="CHEBI:58483"/>
        <dbReference type="ChEBI" id="CHEBI:128753"/>
        <dbReference type="EC" id="1.17.7.3"/>
    </reaction>
</comment>
<comment type="similarity">
    <text evidence="7">Belongs to the IspG family.</text>
</comment>
<feature type="binding site" evidence="7">
    <location>
        <position position="324"/>
    </location>
    <ligand>
        <name>[4Fe-4S] cluster</name>
        <dbReference type="ChEBI" id="CHEBI:49883"/>
    </ligand>
</feature>
<evidence type="ECO:0000256" key="5">
    <source>
        <dbReference type="ARBA" id="ARBA00023014"/>
    </source>
</evidence>
<comment type="pathway">
    <text evidence="7">Isoprenoid biosynthesis; isopentenyl diphosphate biosynthesis via DXP pathway; isopentenyl diphosphate from 1-deoxy-D-xylulose 5-phosphate: step 5/6.</text>
</comment>
<evidence type="ECO:0000259" key="8">
    <source>
        <dbReference type="Pfam" id="PF04551"/>
    </source>
</evidence>
<feature type="binding site" evidence="7">
    <location>
        <position position="317"/>
    </location>
    <ligand>
        <name>[4Fe-4S] cluster</name>
        <dbReference type="ChEBI" id="CHEBI:49883"/>
    </ligand>
</feature>
<dbReference type="PANTHER" id="PTHR30454">
    <property type="entry name" value="4-HYDROXY-3-METHYLBUT-2-EN-1-YL DIPHOSPHATE SYNTHASE"/>
    <property type="match status" value="1"/>
</dbReference>
<evidence type="ECO:0000256" key="3">
    <source>
        <dbReference type="ARBA" id="ARBA00023002"/>
    </source>
</evidence>
<dbReference type="PIRSF" id="PIRSF004640">
    <property type="entry name" value="IspG"/>
    <property type="match status" value="1"/>
</dbReference>
<keyword evidence="5 7" id="KW-0411">Iron-sulfur</keyword>
<evidence type="ECO:0000256" key="2">
    <source>
        <dbReference type="ARBA" id="ARBA00022723"/>
    </source>
</evidence>
<keyword evidence="4 7" id="KW-0408">Iron</keyword>
<dbReference type="PANTHER" id="PTHR30454:SF0">
    <property type="entry name" value="4-HYDROXY-3-METHYLBUT-2-EN-1-YL DIPHOSPHATE SYNTHASE (FERREDOXIN), CHLOROPLASTIC"/>
    <property type="match status" value="1"/>
</dbReference>
<evidence type="ECO:0000259" key="9">
    <source>
        <dbReference type="Pfam" id="PF26540"/>
    </source>
</evidence>
<dbReference type="Gene3D" id="3.20.20.20">
    <property type="entry name" value="Dihydropteroate synthase-like"/>
    <property type="match status" value="1"/>
</dbReference>
<dbReference type="EMBL" id="QZFU01000019">
    <property type="protein sequence ID" value="RJO74825.1"/>
    <property type="molecule type" value="Genomic_DNA"/>
</dbReference>
<evidence type="ECO:0000313" key="11">
    <source>
        <dbReference type="Proteomes" id="UP000266677"/>
    </source>
</evidence>
<evidence type="ECO:0000256" key="4">
    <source>
        <dbReference type="ARBA" id="ARBA00023004"/>
    </source>
</evidence>
<dbReference type="SUPFAM" id="SSF51717">
    <property type="entry name" value="Dihydropteroate synthetase-like"/>
    <property type="match status" value="1"/>
</dbReference>
<sequence>MTSTIGLGMPTAPAAVLAPRRRTRQLRVGAVGVGSEHPISVQSMTTTKTHDVNATLQQIAELTASGCDIVRVACPRQEDADALSTIARKSQIPVIADIHFQPRYIFAAIDAGCAAVRVNPGNIKEFDGRVKEVAKAAGAAGIPIRIGVNAGSLDKRMLEKYGKATPEALVESALWEAGLFEEHGFGDIKISVKHNDPVIMVEAYRQLAARCDYPLHLGVTEAGPAFQGTIKSAVAFGALLAEGIGDTIRVSLSAPPAEEVKVGSQILQSLNLRPRKLEIVSCPSCGRAQVDVYTLANEVTAGLEGMEVPLRVAVMGCVVNGPGEAREADLGVASGNGKGQIFVKGQVIKTVPEHQIVQTLIEEAMRIAEEIGDAEGAGQPVVTVG</sequence>
<keyword evidence="2 7" id="KW-0479">Metal-binding</keyword>
<dbReference type="EC" id="1.17.7.3" evidence="7"/>
<gene>
    <name evidence="7" type="primary">ispG</name>
    <name evidence="10" type="ORF">D5S18_15400</name>
</gene>
<keyword evidence="6 7" id="KW-0414">Isoprene biosynthesis</keyword>
<dbReference type="NCBIfam" id="TIGR00612">
    <property type="entry name" value="ispG_gcpE"/>
    <property type="match status" value="1"/>
</dbReference>
<evidence type="ECO:0000256" key="7">
    <source>
        <dbReference type="HAMAP-Rule" id="MF_00159"/>
    </source>
</evidence>
<keyword evidence="1 7" id="KW-0004">4Fe-4S</keyword>
<keyword evidence="11" id="KW-1185">Reference proteome</keyword>